<dbReference type="PROSITE" id="PS00211">
    <property type="entry name" value="ABC_TRANSPORTER_1"/>
    <property type="match status" value="1"/>
</dbReference>
<keyword evidence="6" id="KW-0067">ATP-binding</keyword>
<protein>
    <recommendedName>
        <fullName evidence="11">ABC transporter domain-containing protein</fullName>
    </recommendedName>
</protein>
<dbReference type="Gene3D" id="3.40.50.300">
    <property type="entry name" value="P-loop containing nucleotide triphosphate hydrolases"/>
    <property type="match status" value="2"/>
</dbReference>
<dbReference type="OrthoDB" id="245989at2759"/>
<feature type="transmembrane region" description="Helical" evidence="10">
    <location>
        <begin position="1175"/>
        <end position="1194"/>
    </location>
</feature>
<feature type="compositionally biased region" description="Low complexity" evidence="9">
    <location>
        <begin position="13"/>
        <end position="24"/>
    </location>
</feature>
<dbReference type="Pfam" id="PF01061">
    <property type="entry name" value="ABC2_membrane"/>
    <property type="match status" value="2"/>
</dbReference>
<evidence type="ECO:0000256" key="5">
    <source>
        <dbReference type="ARBA" id="ARBA00022741"/>
    </source>
</evidence>
<keyword evidence="13" id="KW-1185">Reference proteome</keyword>
<comment type="similarity">
    <text evidence="2">Belongs to the ABC transporter superfamily. ABCG family. PDR (TC 3.A.1.205) subfamily.</text>
</comment>
<feature type="domain" description="ABC transporter" evidence="11">
    <location>
        <begin position="821"/>
        <end position="1075"/>
    </location>
</feature>
<dbReference type="SMART" id="SM00382">
    <property type="entry name" value="AAA"/>
    <property type="match status" value="2"/>
</dbReference>
<dbReference type="Proteomes" id="UP000028045">
    <property type="component" value="Unassembled WGS sequence"/>
</dbReference>
<feature type="transmembrane region" description="Helical" evidence="10">
    <location>
        <begin position="505"/>
        <end position="525"/>
    </location>
</feature>
<feature type="transmembrane region" description="Helical" evidence="10">
    <location>
        <begin position="1296"/>
        <end position="1316"/>
    </location>
</feature>
<dbReference type="PANTHER" id="PTHR19241">
    <property type="entry name" value="ATP-BINDING CASSETTE TRANSPORTER"/>
    <property type="match status" value="1"/>
</dbReference>
<dbReference type="InterPro" id="IPR003593">
    <property type="entry name" value="AAA+_ATPase"/>
</dbReference>
<feature type="transmembrane region" description="Helical" evidence="10">
    <location>
        <begin position="537"/>
        <end position="559"/>
    </location>
</feature>
<feature type="region of interest" description="Disordered" evidence="9">
    <location>
        <begin position="1"/>
        <end position="42"/>
    </location>
</feature>
<evidence type="ECO:0000256" key="10">
    <source>
        <dbReference type="SAM" id="Phobius"/>
    </source>
</evidence>
<dbReference type="GO" id="GO:0140359">
    <property type="term" value="F:ABC-type transporter activity"/>
    <property type="evidence" value="ECO:0007669"/>
    <property type="project" value="InterPro"/>
</dbReference>
<evidence type="ECO:0000256" key="9">
    <source>
        <dbReference type="SAM" id="MobiDB-lite"/>
    </source>
</evidence>
<dbReference type="InterPro" id="IPR013525">
    <property type="entry name" value="ABC2_TM"/>
</dbReference>
<dbReference type="PROSITE" id="PS50893">
    <property type="entry name" value="ABC_TRANSPORTER_2"/>
    <property type="match status" value="2"/>
</dbReference>
<accession>A0A084B416</accession>
<keyword evidence="4 10" id="KW-0812">Transmembrane</keyword>
<feature type="compositionally biased region" description="Polar residues" evidence="9">
    <location>
        <begin position="802"/>
        <end position="818"/>
    </location>
</feature>
<organism evidence="12 13">
    <name type="scientific">Stachybotrys chartarum (strain CBS 109288 / IBT 7711)</name>
    <name type="common">Toxic black mold</name>
    <name type="synonym">Stilbospora chartarum</name>
    <dbReference type="NCBI Taxonomy" id="1280523"/>
    <lineage>
        <taxon>Eukaryota</taxon>
        <taxon>Fungi</taxon>
        <taxon>Dikarya</taxon>
        <taxon>Ascomycota</taxon>
        <taxon>Pezizomycotina</taxon>
        <taxon>Sordariomycetes</taxon>
        <taxon>Hypocreomycetidae</taxon>
        <taxon>Hypocreales</taxon>
        <taxon>Stachybotryaceae</taxon>
        <taxon>Stachybotrys</taxon>
    </lineage>
</organism>
<feature type="transmembrane region" description="Helical" evidence="10">
    <location>
        <begin position="1451"/>
        <end position="1469"/>
    </location>
</feature>
<name>A0A084B416_STACB</name>
<feature type="compositionally biased region" description="Basic and acidic residues" evidence="9">
    <location>
        <begin position="26"/>
        <end position="38"/>
    </location>
</feature>
<evidence type="ECO:0000313" key="13">
    <source>
        <dbReference type="Proteomes" id="UP000028045"/>
    </source>
</evidence>
<dbReference type="InterPro" id="IPR034003">
    <property type="entry name" value="ABCG_PDR_2"/>
</dbReference>
<dbReference type="Pfam" id="PF14510">
    <property type="entry name" value="ABC_trans_N"/>
    <property type="match status" value="1"/>
</dbReference>
<evidence type="ECO:0000256" key="2">
    <source>
        <dbReference type="ARBA" id="ARBA00006012"/>
    </source>
</evidence>
<evidence type="ECO:0000256" key="6">
    <source>
        <dbReference type="ARBA" id="ARBA00022840"/>
    </source>
</evidence>
<feature type="transmembrane region" description="Helical" evidence="10">
    <location>
        <begin position="647"/>
        <end position="668"/>
    </location>
</feature>
<dbReference type="InterPro" id="IPR017871">
    <property type="entry name" value="ABC_transporter-like_CS"/>
</dbReference>
<dbReference type="CDD" id="cd03232">
    <property type="entry name" value="ABCG_PDR_domain2"/>
    <property type="match status" value="1"/>
</dbReference>
<dbReference type="InterPro" id="IPR003439">
    <property type="entry name" value="ABC_transporter-like_ATP-bd"/>
</dbReference>
<dbReference type="EMBL" id="KL648097">
    <property type="protein sequence ID" value="KEY72295.1"/>
    <property type="molecule type" value="Genomic_DNA"/>
</dbReference>
<evidence type="ECO:0000313" key="12">
    <source>
        <dbReference type="EMBL" id="KEY72295.1"/>
    </source>
</evidence>
<keyword evidence="8 10" id="KW-0472">Membrane</keyword>
<keyword evidence="7 10" id="KW-1133">Transmembrane helix</keyword>
<comment type="subcellular location">
    <subcellularLocation>
        <location evidence="1">Membrane</location>
        <topology evidence="1">Multi-pass membrane protein</topology>
    </subcellularLocation>
</comment>
<dbReference type="InterPro" id="IPR010929">
    <property type="entry name" value="PDR_CDR_ABC"/>
</dbReference>
<evidence type="ECO:0000256" key="3">
    <source>
        <dbReference type="ARBA" id="ARBA00022448"/>
    </source>
</evidence>
<dbReference type="CDD" id="cd03233">
    <property type="entry name" value="ABCG_PDR_domain1"/>
    <property type="match status" value="1"/>
</dbReference>
<dbReference type="GO" id="GO:0016887">
    <property type="term" value="F:ATP hydrolysis activity"/>
    <property type="evidence" value="ECO:0007669"/>
    <property type="project" value="InterPro"/>
</dbReference>
<reference evidence="12 13" key="1">
    <citation type="journal article" date="2014" name="BMC Genomics">
        <title>Comparative genome sequencing reveals chemotype-specific gene clusters in the toxigenic black mold Stachybotrys.</title>
        <authorList>
            <person name="Semeiks J."/>
            <person name="Borek D."/>
            <person name="Otwinowski Z."/>
            <person name="Grishin N.V."/>
        </authorList>
    </citation>
    <scope>NUCLEOTIDE SEQUENCE [LARGE SCALE GENOMIC DNA]</scope>
    <source>
        <strain evidence="13">CBS 109288 / IBT 7711</strain>
    </source>
</reference>
<dbReference type="SUPFAM" id="SSF52540">
    <property type="entry name" value="P-loop containing nucleoside triphosphate hydrolases"/>
    <property type="match status" value="2"/>
</dbReference>
<dbReference type="Pfam" id="PF06422">
    <property type="entry name" value="PDR_CDR"/>
    <property type="match status" value="1"/>
</dbReference>
<keyword evidence="5" id="KW-0547">Nucleotide-binding</keyword>
<evidence type="ECO:0000256" key="4">
    <source>
        <dbReference type="ARBA" id="ARBA00022692"/>
    </source>
</evidence>
<gene>
    <name evidence="12" type="ORF">S7711_00293</name>
</gene>
<dbReference type="FunFam" id="3.40.50.300:FF:000054">
    <property type="entry name" value="ABC multidrug transporter atrF"/>
    <property type="match status" value="1"/>
</dbReference>
<evidence type="ECO:0000256" key="7">
    <source>
        <dbReference type="ARBA" id="ARBA00022989"/>
    </source>
</evidence>
<feature type="transmembrane region" description="Helical" evidence="10">
    <location>
        <begin position="1206"/>
        <end position="1228"/>
    </location>
</feature>
<dbReference type="GO" id="GO:0016020">
    <property type="term" value="C:membrane"/>
    <property type="evidence" value="ECO:0007669"/>
    <property type="project" value="UniProtKB-SubCell"/>
</dbReference>
<feature type="transmembrane region" description="Helical" evidence="10">
    <location>
        <begin position="1323"/>
        <end position="1343"/>
    </location>
</feature>
<sequence>MEEGFKREGAEGSSSYFNRSNSISTFEKRQHEDAEVDKGFIPNEEQVDAELQELARRSTVGSHTGGNHPLFPVKLDTALDPNSPQFDARSWAKAYYKSRTTASGIKPRTSGLAFRHLNVYGFGSAVDFQKSVAHLVLAVGNSLKTLLGQGKKQRVEILRDFEGLVRKGEMLCVLGPPGSGCSTLLRTIAGDTYGFHVSEDAELNYQGVRAEQMKTSYRGEAIYTAETDHHFPQLSVGDTLYFAAMSRCPKSVPDQASRHEYAEHIRDVTMAMFGISHTKNTRVGDDFIRGVSGGERKRVTIAEAALGYSPLQCWDNSTRGLDSANAVEFCRTLRIQADIMGCTSVVSIYQAPQAAFEVFDKVTVLYEGRQIFFGKADAAKAYFEALGFVCPEQQTTPDFLTSMTSHSERVFRPGFEDKAPRTAEEFAKAWKSSPQRAALMDEIELYMNDHPFDGENHKAFLDSRRSDQAKSQRKKSPFNLSYRQQFNLTLWRSWTLLRGDPSIPVTMLVCNLFEVLIVASLFFNLPANTTSFFRRTILLFMSVLLNAFGSLLEIFTLYAKRKIVEKHARYAFYQPSAEALASMVSDLPYKLVNMTLVNTTIYFMCNLRREPGPFFFFLLFSFTLTLVISMVFRLMGSITKSMSQAMAPASVVLLILVLYSGFVIPPQYMQDWLGWLRWINPVFYGLESVFLNEFVGRQFPCTDIIPSGPGYESVALSEMVCNAPGAVPGETFVDGAAYLEQAFGFLNSHRWRNYGILIALMLLFMALHLVSMEYIASERSKGEVLIFTREALKKQRKRTSDSETGTKVSATDIRGNSSSDVESLDIEKQSSIFLWRDVCYDIKTKDGNRRILDHVDGWVKPGTLTALMGVSGAGKTTLLDVLASRVTMGIVSGEMLVDGQHRDSSFQRKTGYVQQQDLHSPSSTVREALQFSAILRQPKRYSQQEKIAYVDTVIKLLDMEDYADAVIGVPGSGLNVEQRKRLTIGVEVVARPQLLLFLDEPTSGLDSQTSWSICNLMEKLTHSGQAILCTIHQPSSMLFQRFDRLLLLAKGGKTVYFGPIGKDSQVLMDYFERNGGPARSPGTNPAEHMLEVIGAAPRAHTDIDWHAVWRASPEYQEVQSQLSRLSTISSGKTQAKTSAAQDNSQFREFAAPFTTQLWQVTKRVFQHYWRDPSYILSKLILTAGAALIIGLSALESENTIRGLQNQLFGVFMFLMIFIQLSNQINPLFCEQRTLYEARERPSKSYSWQAFMYANLSVEIVWNSVMAVFSFICWYFPIGLYRNAEWTDQVHERGIAIFLHVWIFYLLATTFDLMLMAGLPNPDIAGGIFNFFFIMMYAFCGILAGPDDLPGFWIFMYRVNPFTYVVEGFLGTTLANAPVECASNEIVTFSPPGDNTCEDYMSDYMSISGGYLANDSGSSTDQCQYCSISGTNDFLAGINVSYDNRWRNLGLLWVYIVFNIAAAIFFYWLARVPKGRRVKTE</sequence>
<dbReference type="InterPro" id="IPR029481">
    <property type="entry name" value="ABC_trans_N"/>
</dbReference>
<evidence type="ECO:0000256" key="1">
    <source>
        <dbReference type="ARBA" id="ARBA00004141"/>
    </source>
</evidence>
<dbReference type="InterPro" id="IPR027417">
    <property type="entry name" value="P-loop_NTPase"/>
</dbReference>
<dbReference type="HOGENOM" id="CLU_000604_35_0_1"/>
<dbReference type="GO" id="GO:0005524">
    <property type="term" value="F:ATP binding"/>
    <property type="evidence" value="ECO:0007669"/>
    <property type="project" value="UniProtKB-KW"/>
</dbReference>
<feature type="transmembrane region" description="Helical" evidence="10">
    <location>
        <begin position="614"/>
        <end position="635"/>
    </location>
</feature>
<proteinExistence type="inferred from homology"/>
<feature type="domain" description="ABC transporter" evidence="11">
    <location>
        <begin position="137"/>
        <end position="392"/>
    </location>
</feature>
<keyword evidence="3" id="KW-0813">Transport</keyword>
<evidence type="ECO:0000259" key="11">
    <source>
        <dbReference type="PROSITE" id="PS50893"/>
    </source>
</evidence>
<feature type="transmembrane region" description="Helical" evidence="10">
    <location>
        <begin position="754"/>
        <end position="776"/>
    </location>
</feature>
<feature type="compositionally biased region" description="Basic and acidic residues" evidence="9">
    <location>
        <begin position="1"/>
        <end position="10"/>
    </location>
</feature>
<dbReference type="InterPro" id="IPR034001">
    <property type="entry name" value="ABCG_PDR_1"/>
</dbReference>
<dbReference type="Pfam" id="PF00005">
    <property type="entry name" value="ABC_tran"/>
    <property type="match status" value="2"/>
</dbReference>
<evidence type="ECO:0000256" key="8">
    <source>
        <dbReference type="ARBA" id="ARBA00023136"/>
    </source>
</evidence>
<feature type="region of interest" description="Disordered" evidence="9">
    <location>
        <begin position="796"/>
        <end position="818"/>
    </location>
</feature>
<feature type="transmembrane region" description="Helical" evidence="10">
    <location>
        <begin position="1249"/>
        <end position="1276"/>
    </location>
</feature>